<evidence type="ECO:0000256" key="2">
    <source>
        <dbReference type="ARBA" id="ARBA00023125"/>
    </source>
</evidence>
<name>A0ABX1DS72_9HYPH</name>
<dbReference type="InterPro" id="IPR010982">
    <property type="entry name" value="Lambda_DNA-bd_dom_sf"/>
</dbReference>
<evidence type="ECO:0000256" key="1">
    <source>
        <dbReference type="ARBA" id="ARBA00023015"/>
    </source>
</evidence>
<sequence length="264" mass="29963">MRRLMTYKYDRFAYMSTHDDIFARYIFTTICEKPIMDKDFAFRLRTARESKNMSQADLAALIGRDKSSISLLEGGKRGASIDFVARLARALDLSEDWLAFGKGQMLQTREPIAGERPADVFTPKLIPGNELVGDQRDLPVYAAAKGGDGHVIITFDPISYMKMPAVLQGVKGGYGLLLSGDSMVPAYRPGETALVNPNLPPMRDEDVILYHTSEMDENEAIIKRLVGFNDREWMLEQYNPHKEFKEFRGDWPVCHRVVGKYNTR</sequence>
<evidence type="ECO:0000256" key="3">
    <source>
        <dbReference type="ARBA" id="ARBA00023163"/>
    </source>
</evidence>
<evidence type="ECO:0000313" key="5">
    <source>
        <dbReference type="EMBL" id="NKC04458.1"/>
    </source>
</evidence>
<proteinExistence type="predicted"/>
<feature type="domain" description="HTH cro/C1-type" evidence="4">
    <location>
        <begin position="44"/>
        <end position="98"/>
    </location>
</feature>
<dbReference type="InterPro" id="IPR015927">
    <property type="entry name" value="Peptidase_S24_S26A/B/C"/>
</dbReference>
<keyword evidence="3" id="KW-0804">Transcription</keyword>
<evidence type="ECO:0000259" key="4">
    <source>
        <dbReference type="PROSITE" id="PS50943"/>
    </source>
</evidence>
<keyword evidence="1" id="KW-0805">Transcription regulation</keyword>
<dbReference type="Proteomes" id="UP000704467">
    <property type="component" value="Unassembled WGS sequence"/>
</dbReference>
<dbReference type="PROSITE" id="PS50943">
    <property type="entry name" value="HTH_CROC1"/>
    <property type="match status" value="1"/>
</dbReference>
<dbReference type="Pfam" id="PF00717">
    <property type="entry name" value="Peptidase_S24"/>
    <property type="match status" value="1"/>
</dbReference>
<dbReference type="Gene3D" id="2.10.109.10">
    <property type="entry name" value="Umud Fragment, subunit A"/>
    <property type="match status" value="1"/>
</dbReference>
<dbReference type="CDD" id="cd06529">
    <property type="entry name" value="S24_LexA-like"/>
    <property type="match status" value="1"/>
</dbReference>
<dbReference type="CDD" id="cd00093">
    <property type="entry name" value="HTH_XRE"/>
    <property type="match status" value="1"/>
</dbReference>
<evidence type="ECO:0000313" key="6">
    <source>
        <dbReference type="Proteomes" id="UP000704467"/>
    </source>
</evidence>
<gene>
    <name evidence="5" type="ORF">HED55_18180</name>
</gene>
<dbReference type="Gene3D" id="1.10.260.40">
    <property type="entry name" value="lambda repressor-like DNA-binding domains"/>
    <property type="match status" value="1"/>
</dbReference>
<accession>A0ABX1DS72</accession>
<keyword evidence="2" id="KW-0238">DNA-binding</keyword>
<dbReference type="SUPFAM" id="SSF47413">
    <property type="entry name" value="lambda repressor-like DNA-binding domains"/>
    <property type="match status" value="1"/>
</dbReference>
<dbReference type="SMART" id="SM00530">
    <property type="entry name" value="HTH_XRE"/>
    <property type="match status" value="1"/>
</dbReference>
<dbReference type="PANTHER" id="PTHR40661">
    <property type="match status" value="1"/>
</dbReference>
<dbReference type="InterPro" id="IPR039418">
    <property type="entry name" value="LexA-like"/>
</dbReference>
<protein>
    <submittedName>
        <fullName evidence="5">Helix-turn-helix transcriptional regulator</fullName>
    </submittedName>
</protein>
<dbReference type="InterPro" id="IPR036286">
    <property type="entry name" value="LexA/Signal_pep-like_sf"/>
</dbReference>
<dbReference type="PANTHER" id="PTHR40661:SF3">
    <property type="entry name" value="FELS-1 PROPHAGE TRANSCRIPTIONAL REGULATOR"/>
    <property type="match status" value="1"/>
</dbReference>
<keyword evidence="6" id="KW-1185">Reference proteome</keyword>
<dbReference type="Pfam" id="PF13560">
    <property type="entry name" value="HTH_31"/>
    <property type="match status" value="1"/>
</dbReference>
<dbReference type="SUPFAM" id="SSF51306">
    <property type="entry name" value="LexA/Signal peptidase"/>
    <property type="match status" value="1"/>
</dbReference>
<comment type="caution">
    <text evidence="5">The sequence shown here is derived from an EMBL/GenBank/DDBJ whole genome shotgun (WGS) entry which is preliminary data.</text>
</comment>
<dbReference type="InterPro" id="IPR001387">
    <property type="entry name" value="Cro/C1-type_HTH"/>
</dbReference>
<reference evidence="5 6" key="1">
    <citation type="submission" date="2020-03" db="EMBL/GenBank/DDBJ databases">
        <title>Whole genome sequencing of clinical and environmental type strains of Ochrobactrum.</title>
        <authorList>
            <person name="Dharne M."/>
        </authorList>
    </citation>
    <scope>NUCLEOTIDE SEQUENCE [LARGE SCALE GENOMIC DNA]</scope>
    <source>
        <strain evidence="5 6">CIP 109452</strain>
    </source>
</reference>
<organism evidence="5 6">
    <name type="scientific">Brucella haematophila</name>
    <dbReference type="NCBI Taxonomy" id="419474"/>
    <lineage>
        <taxon>Bacteria</taxon>
        <taxon>Pseudomonadati</taxon>
        <taxon>Pseudomonadota</taxon>
        <taxon>Alphaproteobacteria</taxon>
        <taxon>Hyphomicrobiales</taxon>
        <taxon>Brucellaceae</taxon>
        <taxon>Brucella/Ochrobactrum group</taxon>
        <taxon>Brucella</taxon>
    </lineage>
</organism>
<dbReference type="EMBL" id="JAAVLN010000002">
    <property type="protein sequence ID" value="NKC04458.1"/>
    <property type="molecule type" value="Genomic_DNA"/>
</dbReference>